<comment type="caution">
    <text evidence="2">The sequence shown here is derived from an EMBL/GenBank/DDBJ whole genome shotgun (WGS) entry which is preliminary data.</text>
</comment>
<gene>
    <name evidence="2" type="ORF">J2TS6_10150</name>
</gene>
<protein>
    <submittedName>
        <fullName evidence="2">Uncharacterized protein</fullName>
    </submittedName>
</protein>
<reference evidence="2" key="1">
    <citation type="submission" date="2021-03" db="EMBL/GenBank/DDBJ databases">
        <title>Antimicrobial resistance genes in bacteria isolated from Japanese honey, and their potential for conferring macrolide and lincosamide resistance in the American foulbrood pathogen Paenibacillus larvae.</title>
        <authorList>
            <person name="Okamoto M."/>
            <person name="Kumagai M."/>
            <person name="Kanamori H."/>
            <person name="Takamatsu D."/>
        </authorList>
    </citation>
    <scope>NUCLEOTIDE SEQUENCE</scope>
    <source>
        <strain evidence="2">J2TS6</strain>
    </source>
</reference>
<feature type="transmembrane region" description="Helical" evidence="1">
    <location>
        <begin position="191"/>
        <end position="212"/>
    </location>
</feature>
<evidence type="ECO:0000256" key="1">
    <source>
        <dbReference type="SAM" id="Phobius"/>
    </source>
</evidence>
<dbReference type="EMBL" id="BORQ01000001">
    <property type="protein sequence ID" value="GIO29874.1"/>
    <property type="molecule type" value="Genomic_DNA"/>
</dbReference>
<keyword evidence="1" id="KW-1133">Transmembrane helix</keyword>
<feature type="transmembrane region" description="Helical" evidence="1">
    <location>
        <begin position="81"/>
        <end position="101"/>
    </location>
</feature>
<accession>A0A920CA97</accession>
<feature type="transmembrane region" description="Helical" evidence="1">
    <location>
        <begin position="29"/>
        <end position="46"/>
    </location>
</feature>
<keyword evidence="3" id="KW-1185">Reference proteome</keyword>
<dbReference type="RefSeq" id="WP_160037486.1">
    <property type="nucleotide sequence ID" value="NZ_BORQ01000001.1"/>
</dbReference>
<keyword evidence="1" id="KW-0472">Membrane</keyword>
<feature type="transmembrane region" description="Helical" evidence="1">
    <location>
        <begin position="165"/>
        <end position="185"/>
    </location>
</feature>
<keyword evidence="1" id="KW-0812">Transmembrane</keyword>
<name>A0A920CA97_9BACL</name>
<feature type="transmembrane region" description="Helical" evidence="1">
    <location>
        <begin position="52"/>
        <end position="74"/>
    </location>
</feature>
<feature type="transmembrane region" description="Helical" evidence="1">
    <location>
        <begin position="113"/>
        <end position="134"/>
    </location>
</feature>
<evidence type="ECO:0000313" key="3">
    <source>
        <dbReference type="Proteomes" id="UP000679779"/>
    </source>
</evidence>
<evidence type="ECO:0000313" key="2">
    <source>
        <dbReference type="EMBL" id="GIO29874.1"/>
    </source>
</evidence>
<organism evidence="2 3">
    <name type="scientific">Paenibacillus albilobatus</name>
    <dbReference type="NCBI Taxonomy" id="2716884"/>
    <lineage>
        <taxon>Bacteria</taxon>
        <taxon>Bacillati</taxon>
        <taxon>Bacillota</taxon>
        <taxon>Bacilli</taxon>
        <taxon>Bacillales</taxon>
        <taxon>Paenibacillaceae</taxon>
        <taxon>Paenibacillus</taxon>
    </lineage>
</organism>
<sequence>MNDNTPGQKQSFIDDYAGVYPLRIIRSQTISLLLLPNVLLLILAFADPYVPVWAWLLLVPLVMMDMLGLAVVVSPGRMQEFHLFVLGAVGVLGSAAFAAAANKLAYATLGISSPWFLIVSAAGYILVFATLYGIHIKLLYGGRYSREASDNQETETRGAKKAQGIILACSGLGVLLSCVLIKTFGGYSMKVMLIIALLFLFALAYMMLAGNLHKYWLLKKRR</sequence>
<dbReference type="AlphaFoldDB" id="A0A920CA97"/>
<dbReference type="Proteomes" id="UP000679779">
    <property type="component" value="Unassembled WGS sequence"/>
</dbReference>
<proteinExistence type="predicted"/>